<keyword evidence="3" id="KW-1185">Reference proteome</keyword>
<comment type="caution">
    <text evidence="2">The sequence shown here is derived from an EMBL/GenBank/DDBJ whole genome shotgun (WGS) entry which is preliminary data.</text>
</comment>
<proteinExistence type="predicted"/>
<dbReference type="Gene3D" id="1.25.40.10">
    <property type="entry name" value="Tetratricopeptide repeat domain"/>
    <property type="match status" value="1"/>
</dbReference>
<dbReference type="Gene3D" id="3.40.30.10">
    <property type="entry name" value="Glutaredoxin"/>
    <property type="match status" value="1"/>
</dbReference>
<dbReference type="InterPro" id="IPR011990">
    <property type="entry name" value="TPR-like_helical_dom_sf"/>
</dbReference>
<evidence type="ECO:0000313" key="2">
    <source>
        <dbReference type="EMBL" id="NML44586.1"/>
    </source>
</evidence>
<dbReference type="SUPFAM" id="SSF48452">
    <property type="entry name" value="TPR-like"/>
    <property type="match status" value="1"/>
</dbReference>
<dbReference type="EMBL" id="JABBFX010000001">
    <property type="protein sequence ID" value="NML44586.1"/>
    <property type="molecule type" value="Genomic_DNA"/>
</dbReference>
<dbReference type="Pfam" id="PF13428">
    <property type="entry name" value="TPR_14"/>
    <property type="match status" value="1"/>
</dbReference>
<dbReference type="SMART" id="SM00028">
    <property type="entry name" value="TPR"/>
    <property type="match status" value="1"/>
</dbReference>
<name>A0A848H0T4_9BURK</name>
<dbReference type="InterPro" id="IPR036249">
    <property type="entry name" value="Thioredoxin-like_sf"/>
</dbReference>
<feature type="repeat" description="TPR" evidence="1">
    <location>
        <begin position="141"/>
        <end position="174"/>
    </location>
</feature>
<gene>
    <name evidence="2" type="ORF">HHL11_12540</name>
</gene>
<dbReference type="SUPFAM" id="SSF52833">
    <property type="entry name" value="Thioredoxin-like"/>
    <property type="match status" value="1"/>
</dbReference>
<dbReference type="PROSITE" id="PS50005">
    <property type="entry name" value="TPR"/>
    <property type="match status" value="1"/>
</dbReference>
<organism evidence="2 3">
    <name type="scientific">Ramlibacter agri</name>
    <dbReference type="NCBI Taxonomy" id="2728837"/>
    <lineage>
        <taxon>Bacteria</taxon>
        <taxon>Pseudomonadati</taxon>
        <taxon>Pseudomonadota</taxon>
        <taxon>Betaproteobacteria</taxon>
        <taxon>Burkholderiales</taxon>
        <taxon>Comamonadaceae</taxon>
        <taxon>Ramlibacter</taxon>
    </lineage>
</organism>
<evidence type="ECO:0000313" key="3">
    <source>
        <dbReference type="Proteomes" id="UP000541185"/>
    </source>
</evidence>
<protein>
    <submittedName>
        <fullName evidence="2">Thioredoxin family protein</fullName>
    </submittedName>
</protein>
<keyword evidence="1" id="KW-0802">TPR repeat</keyword>
<sequence length="219" mass="24562">MWQSMARELASYPFTVLAIALDEADAARPWIDAAAPSYPCLIDRDHLLADLYNLVNVPQAVWIDETGRIVRPAETAGSTDAFRAMNRQTGAVAPDVLAERERTKRDYLQAVRDWVRTGQHALPAMEAASSLQLPGDGIAWAHAHFRLGQFLRRQGHDEEARAHLERATELHPDSWAMWRQSAQKNERGLAAGPEFWARVDALGERPYYPAAKIVGPRED</sequence>
<evidence type="ECO:0000256" key="1">
    <source>
        <dbReference type="PROSITE-ProRule" id="PRU00339"/>
    </source>
</evidence>
<dbReference type="Proteomes" id="UP000541185">
    <property type="component" value="Unassembled WGS sequence"/>
</dbReference>
<reference evidence="2 3" key="1">
    <citation type="submission" date="2020-04" db="EMBL/GenBank/DDBJ databases">
        <title>Ramlibacter sp. G-1-2-2 isolated from soil.</title>
        <authorList>
            <person name="Dahal R.H."/>
        </authorList>
    </citation>
    <scope>NUCLEOTIDE SEQUENCE [LARGE SCALE GENOMIC DNA]</scope>
    <source>
        <strain evidence="2 3">G-1-2-2</strain>
    </source>
</reference>
<dbReference type="AlphaFoldDB" id="A0A848H0T4"/>
<accession>A0A848H0T4</accession>
<dbReference type="InterPro" id="IPR019734">
    <property type="entry name" value="TPR_rpt"/>
</dbReference>